<accession>A0A6J5T0Y3</accession>
<dbReference type="EMBL" id="LR797503">
    <property type="protein sequence ID" value="CAB4220936.1"/>
    <property type="molecule type" value="Genomic_DNA"/>
</dbReference>
<proteinExistence type="predicted"/>
<sequence length="55" mass="6588">MYKIFKYVSIMLTLLCGFMIYVHWNDHEVSAWVIAFTGWIDQAIDRVFNKKEDSI</sequence>
<feature type="transmembrane region" description="Helical" evidence="1">
    <location>
        <begin position="7"/>
        <end position="24"/>
    </location>
</feature>
<protein>
    <submittedName>
        <fullName evidence="2">Uncharacterized protein</fullName>
    </submittedName>
</protein>
<evidence type="ECO:0000256" key="1">
    <source>
        <dbReference type="SAM" id="Phobius"/>
    </source>
</evidence>
<gene>
    <name evidence="2" type="ORF">UFOVP1636_80</name>
</gene>
<keyword evidence="1" id="KW-0472">Membrane</keyword>
<organism evidence="2">
    <name type="scientific">uncultured Caudovirales phage</name>
    <dbReference type="NCBI Taxonomy" id="2100421"/>
    <lineage>
        <taxon>Viruses</taxon>
        <taxon>Duplodnaviria</taxon>
        <taxon>Heunggongvirae</taxon>
        <taxon>Uroviricota</taxon>
        <taxon>Caudoviricetes</taxon>
        <taxon>Peduoviridae</taxon>
        <taxon>Maltschvirus</taxon>
        <taxon>Maltschvirus maltsch</taxon>
    </lineage>
</organism>
<reference evidence="2" key="1">
    <citation type="submission" date="2020-05" db="EMBL/GenBank/DDBJ databases">
        <authorList>
            <person name="Chiriac C."/>
            <person name="Salcher M."/>
            <person name="Ghai R."/>
            <person name="Kavagutti S V."/>
        </authorList>
    </citation>
    <scope>NUCLEOTIDE SEQUENCE</scope>
</reference>
<keyword evidence="1" id="KW-1133">Transmembrane helix</keyword>
<evidence type="ECO:0000313" key="2">
    <source>
        <dbReference type="EMBL" id="CAB4220936.1"/>
    </source>
</evidence>
<keyword evidence="1" id="KW-0812">Transmembrane</keyword>
<name>A0A6J5T0Y3_9CAUD</name>